<name>A0A9W7DIZ0_AMBMO</name>
<keyword evidence="2" id="KW-0812">Transmembrane</keyword>
<reference evidence="3" key="1">
    <citation type="submission" date="2023-04" db="EMBL/GenBank/DDBJ databases">
        <title>Ambrosiozyma monospora NBRC 1965.</title>
        <authorList>
            <person name="Ichikawa N."/>
            <person name="Sato H."/>
            <person name="Tonouchi N."/>
        </authorList>
    </citation>
    <scope>NUCLEOTIDE SEQUENCE</scope>
    <source>
        <strain evidence="3">NBRC 1965</strain>
    </source>
</reference>
<keyword evidence="2" id="KW-0472">Membrane</keyword>
<comment type="caution">
    <text evidence="3">The sequence shown here is derived from an EMBL/GenBank/DDBJ whole genome shotgun (WGS) entry which is preliminary data.</text>
</comment>
<dbReference type="OrthoDB" id="4227028at2759"/>
<evidence type="ECO:0000256" key="1">
    <source>
        <dbReference type="SAM" id="MobiDB-lite"/>
    </source>
</evidence>
<feature type="transmembrane region" description="Helical" evidence="2">
    <location>
        <begin position="20"/>
        <end position="37"/>
    </location>
</feature>
<dbReference type="EMBL" id="BSXU01004425">
    <property type="protein sequence ID" value="GMG43973.1"/>
    <property type="molecule type" value="Genomic_DNA"/>
</dbReference>
<protein>
    <submittedName>
        <fullName evidence="3">Unnamed protein product</fullName>
    </submittedName>
</protein>
<dbReference type="PANTHER" id="PTHR28199:SF1">
    <property type="entry name" value="PROCESSING OF GAS1 AND ALP PROTEIN 2"/>
    <property type="match status" value="1"/>
</dbReference>
<accession>A0A9W7DIZ0</accession>
<gene>
    <name evidence="3" type="ORF">Amon01_000669800</name>
</gene>
<dbReference type="GO" id="GO:0015031">
    <property type="term" value="P:protein transport"/>
    <property type="evidence" value="ECO:0007669"/>
    <property type="project" value="TreeGrafter"/>
</dbReference>
<dbReference type="PANTHER" id="PTHR28199">
    <property type="entry name" value="PROCESSING OF GAS1 AND ALP PROTEIN 2"/>
    <property type="match status" value="1"/>
</dbReference>
<dbReference type="Proteomes" id="UP001165063">
    <property type="component" value="Unassembled WGS sequence"/>
</dbReference>
<dbReference type="InterPro" id="IPR011431">
    <property type="entry name" value="Trafficking_Pga2"/>
</dbReference>
<dbReference type="Pfam" id="PF07543">
    <property type="entry name" value="PGA2"/>
    <property type="match status" value="1"/>
</dbReference>
<organism evidence="3 4">
    <name type="scientific">Ambrosiozyma monospora</name>
    <name type="common">Yeast</name>
    <name type="synonym">Endomycopsis monosporus</name>
    <dbReference type="NCBI Taxonomy" id="43982"/>
    <lineage>
        <taxon>Eukaryota</taxon>
        <taxon>Fungi</taxon>
        <taxon>Dikarya</taxon>
        <taxon>Ascomycota</taxon>
        <taxon>Saccharomycotina</taxon>
        <taxon>Pichiomycetes</taxon>
        <taxon>Pichiales</taxon>
        <taxon>Pichiaceae</taxon>
        <taxon>Ambrosiozyma</taxon>
    </lineage>
</organism>
<sequence length="127" mass="14912">MRSIQAILEDFISEFNPHHLVKLLIIIGGYIFFRQRFMDFMKQKQIKNQLAADEETKKQNLIERPEDYMNSTGVEASEGGWGWGKNTRRKVKKQQQLFEEEIEKSALRAQNNSGYDSDDDIKELLID</sequence>
<evidence type="ECO:0000313" key="3">
    <source>
        <dbReference type="EMBL" id="GMG43973.1"/>
    </source>
</evidence>
<feature type="region of interest" description="Disordered" evidence="1">
    <location>
        <begin position="57"/>
        <end position="88"/>
    </location>
</feature>
<feature type="compositionally biased region" description="Basic and acidic residues" evidence="1">
    <location>
        <begin position="57"/>
        <end position="67"/>
    </location>
</feature>
<proteinExistence type="predicted"/>
<keyword evidence="2" id="KW-1133">Transmembrane helix</keyword>
<evidence type="ECO:0000256" key="2">
    <source>
        <dbReference type="SAM" id="Phobius"/>
    </source>
</evidence>
<evidence type="ECO:0000313" key="4">
    <source>
        <dbReference type="Proteomes" id="UP001165063"/>
    </source>
</evidence>
<dbReference type="AlphaFoldDB" id="A0A9W7DIZ0"/>
<keyword evidence="4" id="KW-1185">Reference proteome</keyword>